<feature type="coiled-coil region" evidence="1">
    <location>
        <begin position="289"/>
        <end position="337"/>
    </location>
</feature>
<protein>
    <recommendedName>
        <fullName evidence="5">PPM-type phosphatase domain-containing protein</fullName>
    </recommendedName>
</protein>
<evidence type="ECO:0008006" key="5">
    <source>
        <dbReference type="Google" id="ProtNLM"/>
    </source>
</evidence>
<reference evidence="3 4" key="1">
    <citation type="journal article" date="2016" name="Nat. Commun.">
        <title>Thousands of microbial genomes shed light on interconnected biogeochemical processes in an aquifer system.</title>
        <authorList>
            <person name="Anantharaman K."/>
            <person name="Brown C.T."/>
            <person name="Hug L.A."/>
            <person name="Sharon I."/>
            <person name="Castelle C.J."/>
            <person name="Probst A.J."/>
            <person name="Thomas B.C."/>
            <person name="Singh A."/>
            <person name="Wilkins M.J."/>
            <person name="Karaoz U."/>
            <person name="Brodie E.L."/>
            <person name="Williams K.H."/>
            <person name="Hubbard S.S."/>
            <person name="Banfield J.F."/>
        </authorList>
    </citation>
    <scope>NUCLEOTIDE SEQUENCE [LARGE SCALE GENOMIC DNA]</scope>
</reference>
<dbReference type="InterPro" id="IPR011042">
    <property type="entry name" value="6-blade_b-propeller_TolB-like"/>
</dbReference>
<dbReference type="AlphaFoldDB" id="A0A1F7GBD2"/>
<proteinExistence type="predicted"/>
<name>A0A1F7GBD2_9BACT</name>
<evidence type="ECO:0000313" key="4">
    <source>
        <dbReference type="Proteomes" id="UP000177208"/>
    </source>
</evidence>
<keyword evidence="1" id="KW-0175">Coiled coil</keyword>
<evidence type="ECO:0000256" key="1">
    <source>
        <dbReference type="SAM" id="Coils"/>
    </source>
</evidence>
<comment type="caution">
    <text evidence="3">The sequence shown here is derived from an EMBL/GenBank/DDBJ whole genome shotgun (WGS) entry which is preliminary data.</text>
</comment>
<accession>A0A1F7GBD2</accession>
<evidence type="ECO:0000313" key="3">
    <source>
        <dbReference type="EMBL" id="OGK16231.1"/>
    </source>
</evidence>
<keyword evidence="2" id="KW-1133">Transmembrane helix</keyword>
<evidence type="ECO:0000256" key="2">
    <source>
        <dbReference type="SAM" id="Phobius"/>
    </source>
</evidence>
<dbReference type="Proteomes" id="UP000177208">
    <property type="component" value="Unassembled WGS sequence"/>
</dbReference>
<dbReference type="EMBL" id="MFZG01000025">
    <property type="protein sequence ID" value="OGK16231.1"/>
    <property type="molecule type" value="Genomic_DNA"/>
</dbReference>
<organism evidence="3 4">
    <name type="scientific">Candidatus Roizmanbacteria bacterium RIFCSPHIGHO2_01_FULL_39_12c</name>
    <dbReference type="NCBI Taxonomy" id="1802031"/>
    <lineage>
        <taxon>Bacteria</taxon>
        <taxon>Candidatus Roizmaniibacteriota</taxon>
    </lineage>
</organism>
<dbReference type="SUPFAM" id="SSF101898">
    <property type="entry name" value="NHL repeat"/>
    <property type="match status" value="1"/>
</dbReference>
<gene>
    <name evidence="3" type="ORF">A2774_04575</name>
</gene>
<sequence>MLRSNSAVYFGRENQAGFSGYIADNNFFLALEFSEGLNSEKGSDLITKISVESRNFAISNLTSFDLAISNLITKYNFPATFSLAAGYKKERIFYLKTVGGGKIFLKRGMRFAQIIEGDNSASGYLVDGDFYILTAQKFIDLLGSDLELKSIFDHKTPQEIAEEITEQLKNMDNEGSIALFIRFSTEVNETGGPYFNKPQQMQGKNDLFNQFKKNTIGYWQNFRAYSEKSGKRKITTLIAVVIIFFILIWSVGLGLKRRNLAGINEKVKFTKVLINQKLAEAEKAAFLNLPRSVALISEAKDELAKLKKEVGAEIKEAEELERLIKESENKIVKKEEKKPEEFYDLTLDSKQANGSKMYLDKDNLGIIDRGQGLIYILSLSKKSLEKKANSLVKKAELISVNNDGVLFFIGNEGVFKFTDDKKVEKVIGKDKDWSRITDIWVYNGNVYLLDSDKGDIYKYLVAEKGYSSKSSYLRSEAGKIKTANSMAIDGSVYIGFTDEIIKYTAGAKDDFSTLWPQKSPIISKIFTTADEEKVYAWDKANGSIYILGKNGSYERQIYASVLSKALDFIVFEKSAYVLVDEKIFKIDLR</sequence>
<feature type="transmembrane region" description="Helical" evidence="2">
    <location>
        <begin position="234"/>
        <end position="255"/>
    </location>
</feature>
<dbReference type="Gene3D" id="2.120.10.30">
    <property type="entry name" value="TolB, C-terminal domain"/>
    <property type="match status" value="1"/>
</dbReference>
<keyword evidence="2" id="KW-0812">Transmembrane</keyword>
<keyword evidence="2" id="KW-0472">Membrane</keyword>